<organism evidence="4 5">
    <name type="scientific">Promethearchaeum syntrophicum</name>
    <dbReference type="NCBI Taxonomy" id="2594042"/>
    <lineage>
        <taxon>Archaea</taxon>
        <taxon>Promethearchaeati</taxon>
        <taxon>Promethearchaeota</taxon>
        <taxon>Promethearchaeia</taxon>
        <taxon>Promethearchaeales</taxon>
        <taxon>Promethearchaeaceae</taxon>
        <taxon>Promethearchaeum</taxon>
    </lineage>
</organism>
<feature type="compositionally biased region" description="Polar residues" evidence="2">
    <location>
        <begin position="447"/>
        <end position="463"/>
    </location>
</feature>
<dbReference type="EMBL" id="CP042905">
    <property type="protein sequence ID" value="QEE15500.1"/>
    <property type="molecule type" value="Genomic_DNA"/>
</dbReference>
<gene>
    <name evidence="4" type="ORF">DSAG12_01326</name>
</gene>
<keyword evidence="1" id="KW-0175">Coiled coil</keyword>
<evidence type="ECO:0000313" key="5">
    <source>
        <dbReference type="Proteomes" id="UP000321408"/>
    </source>
</evidence>
<proteinExistence type="predicted"/>
<accession>A0A5B9D9T0</accession>
<reference evidence="4 5" key="1">
    <citation type="journal article" date="2020" name="Nature">
        <title>Isolation of an archaeon at the prokaryote-eukaryote interface.</title>
        <authorList>
            <person name="Imachi H."/>
            <person name="Nobu M.K."/>
            <person name="Nakahara N."/>
            <person name="Morono Y."/>
            <person name="Ogawara M."/>
            <person name="Takaki Y."/>
            <person name="Takano Y."/>
            <person name="Uematsu K."/>
            <person name="Ikuta T."/>
            <person name="Ito M."/>
            <person name="Matsui Y."/>
            <person name="Miyazaki M."/>
            <person name="Murata K."/>
            <person name="Saito Y."/>
            <person name="Sakai S."/>
            <person name="Song C."/>
            <person name="Tasumi E."/>
            <person name="Yamanaka Y."/>
            <person name="Yamaguchi T."/>
            <person name="Kamagata Y."/>
            <person name="Tamaki H."/>
            <person name="Takai K."/>
        </authorList>
    </citation>
    <scope>NUCLEOTIDE SEQUENCE [LARGE SCALE GENOMIC DNA]</scope>
    <source>
        <strain evidence="4 5">MK-D1</strain>
    </source>
</reference>
<sequence length="801" mass="90992">MEGNTIGTCKYCQSKDIEYKCHICNEEYCFKHTGSTDKYYCKKHTKHHLNRIQAEVRKNRCQIVEFSRCPSCGSFLEISSLPNGQKYLQCTKCSWNSRTNSPIIINNSEKQVLREAERYGLSRHAEKCNERLKRDKGKVYCLDCFSKELQDNIETSYYQLQQKFGLTETDIELIINEMLLSKTIEGFLDTKNKTFVHLLPSIEAQLVADLHSQGYLELNAIKDKLKTSPSTTTRIMIELIRKNKFRGTFTNQKNRYFLEAGLTKLILQEIQNQGKVNHADLAKKYDIAEGNVKNYVMALMKNKLLKAFFADSGKVTISEEELDNDIENFCIQKGVFMLTALANNLKIAPELARRALFKLIQKGLIRGIFTQNHEFITEEKLSDKIKAIARAYRTISIKDLAKKLAITEQRVEEGLATLISKGSVNGYIDMTKHQFVADGKQPVTSFESHALEKSQSARSSSTGPIPKGDVEVVRQYDFVGGQLHFKVVVRNKSNMAIHDIKIILDVPSSYRRSRELLTIPVVDPGNTHGVDFYLEPAECGISTIGGTVIYKDALGKFNTIYINPKDIQIKCPLLIKSLDTIEDCQKAIQSLPSDARAFLIADLPTQMAYSAAHRAVAQFDVTNVASYENDKDGTYEAEAWFSSTAKVTGGRVITRVYINSSSSTLEIRVWCNEAGQLTGLLAKMIELLFIEINLMRQIKSEERNKTLDVMAITRNLMEISNICMLRYKASSARLKLEDTYNRLSRLNEECGDSCEKIYDWLKKLEVEYEDDEAMLSDEQADLLDNDIQNIHQKLQTQLGVA</sequence>
<dbReference type="GeneID" id="41329318"/>
<dbReference type="Pfam" id="PF01399">
    <property type="entry name" value="PCI"/>
    <property type="match status" value="1"/>
</dbReference>
<dbReference type="Proteomes" id="UP000321408">
    <property type="component" value="Chromosome"/>
</dbReference>
<feature type="region of interest" description="Disordered" evidence="2">
    <location>
        <begin position="447"/>
        <end position="466"/>
    </location>
</feature>
<dbReference type="InterPro" id="IPR036388">
    <property type="entry name" value="WH-like_DNA-bd_sf"/>
</dbReference>
<dbReference type="KEGG" id="psyt:DSAG12_01326"/>
<dbReference type="InterPro" id="IPR000717">
    <property type="entry name" value="PCI_dom"/>
</dbReference>
<reference evidence="4 5" key="2">
    <citation type="journal article" date="2024" name="Int. J. Syst. Evol. Microbiol.">
        <title>Promethearchaeum syntrophicum gen. nov., sp. nov., an anaerobic, obligately syntrophic archaeon, the first isolate of the lineage 'Asgard' archaea, and proposal of the new archaeal phylum Promethearchaeota phyl. nov. and kingdom Promethearchaeati regn. nov.</title>
        <authorList>
            <person name="Imachi H."/>
            <person name="Nobu M.K."/>
            <person name="Kato S."/>
            <person name="Takaki Y."/>
            <person name="Miyazaki M."/>
            <person name="Miyata M."/>
            <person name="Ogawara M."/>
            <person name="Saito Y."/>
            <person name="Sakai S."/>
            <person name="Tahara Y.O."/>
            <person name="Takano Y."/>
            <person name="Tasumi E."/>
            <person name="Uematsu K."/>
            <person name="Yoshimura T."/>
            <person name="Itoh T."/>
            <person name="Ohkuma M."/>
            <person name="Takai K."/>
        </authorList>
    </citation>
    <scope>NUCLEOTIDE SEQUENCE [LARGE SCALE GENOMIC DNA]</scope>
    <source>
        <strain evidence="4 5">MK-D1</strain>
    </source>
</reference>
<keyword evidence="5" id="KW-1185">Reference proteome</keyword>
<dbReference type="RefSeq" id="WP_147662407.1">
    <property type="nucleotide sequence ID" value="NZ_CP042905.2"/>
</dbReference>
<dbReference type="SUPFAM" id="SSF46785">
    <property type="entry name" value="Winged helix' DNA-binding domain"/>
    <property type="match status" value="1"/>
</dbReference>
<dbReference type="Gene3D" id="1.10.10.10">
    <property type="entry name" value="Winged helix-like DNA-binding domain superfamily/Winged helix DNA-binding domain"/>
    <property type="match status" value="1"/>
</dbReference>
<feature type="coiled-coil region" evidence="1">
    <location>
        <begin position="729"/>
        <end position="781"/>
    </location>
</feature>
<evidence type="ECO:0000313" key="4">
    <source>
        <dbReference type="EMBL" id="QEE15500.1"/>
    </source>
</evidence>
<evidence type="ECO:0000259" key="3">
    <source>
        <dbReference type="Pfam" id="PF01399"/>
    </source>
</evidence>
<feature type="domain" description="PCI" evidence="3">
    <location>
        <begin position="385"/>
        <end position="432"/>
    </location>
</feature>
<dbReference type="InterPro" id="IPR036390">
    <property type="entry name" value="WH_DNA-bd_sf"/>
</dbReference>
<dbReference type="AlphaFoldDB" id="A0A5B9D9T0"/>
<evidence type="ECO:0000256" key="1">
    <source>
        <dbReference type="SAM" id="Coils"/>
    </source>
</evidence>
<protein>
    <submittedName>
        <fullName evidence="4">PCI domain-containing protein</fullName>
    </submittedName>
</protein>
<name>A0A5B9D9T0_9ARCH</name>
<evidence type="ECO:0000256" key="2">
    <source>
        <dbReference type="SAM" id="MobiDB-lite"/>
    </source>
</evidence>